<proteinExistence type="predicted"/>
<protein>
    <submittedName>
        <fullName evidence="2">Uncharacterized protein</fullName>
    </submittedName>
</protein>
<gene>
    <name evidence="2" type="ORF">CRE_13742</name>
</gene>
<keyword evidence="3" id="KW-1185">Reference proteome</keyword>
<organism evidence="3">
    <name type="scientific">Caenorhabditis remanei</name>
    <name type="common">Caenorhabditis vulgaris</name>
    <dbReference type="NCBI Taxonomy" id="31234"/>
    <lineage>
        <taxon>Eukaryota</taxon>
        <taxon>Metazoa</taxon>
        <taxon>Ecdysozoa</taxon>
        <taxon>Nematoda</taxon>
        <taxon>Chromadorea</taxon>
        <taxon>Rhabditida</taxon>
        <taxon>Rhabditina</taxon>
        <taxon>Rhabditomorpha</taxon>
        <taxon>Rhabditoidea</taxon>
        <taxon>Rhabditidae</taxon>
        <taxon>Peloderinae</taxon>
        <taxon>Caenorhabditis</taxon>
    </lineage>
</organism>
<dbReference type="Proteomes" id="UP000008281">
    <property type="component" value="Unassembled WGS sequence"/>
</dbReference>
<feature type="compositionally biased region" description="Basic and acidic residues" evidence="1">
    <location>
        <begin position="243"/>
        <end position="253"/>
    </location>
</feature>
<evidence type="ECO:0000313" key="3">
    <source>
        <dbReference type="Proteomes" id="UP000008281"/>
    </source>
</evidence>
<reference evidence="2" key="1">
    <citation type="submission" date="2007-07" db="EMBL/GenBank/DDBJ databases">
        <title>PCAP assembly of the Caenorhabditis remanei genome.</title>
        <authorList>
            <consortium name="The Caenorhabditis remanei Sequencing Consortium"/>
            <person name="Wilson R.K."/>
        </authorList>
    </citation>
    <scope>NUCLEOTIDE SEQUENCE [LARGE SCALE GENOMIC DNA]</scope>
    <source>
        <strain evidence="2">PB4641</strain>
    </source>
</reference>
<dbReference type="AlphaFoldDB" id="E3NH58"/>
<evidence type="ECO:0000313" key="2">
    <source>
        <dbReference type="EMBL" id="EFO97625.1"/>
    </source>
</evidence>
<dbReference type="InParanoid" id="E3NH58"/>
<feature type="compositionally biased region" description="Basic and acidic residues" evidence="1">
    <location>
        <begin position="223"/>
        <end position="234"/>
    </location>
</feature>
<name>E3NH58_CAERE</name>
<feature type="region of interest" description="Disordered" evidence="1">
    <location>
        <begin position="223"/>
        <end position="253"/>
    </location>
</feature>
<sequence>MDRDKKNMAHANKVTIFNGMVISERGGRVTLFTPHFEENVIIRNTTKRRFPGEMFKITVFGENYHPRQGELDESNCTAWDTKIDGKKMGIETIFLPSRNIPNEGELIVRARFYDQFPWFGEPGHFHNEFIPFGKIRIPSKEFEDWLHTRCPWQSQLQMEVQMGRDGAIAIEAKRLTGKEERGGKGVIFGRYYRTTEEAGLAPLLLSAHPYVWTEEGHRPLRGCEKWKQQEKPQEDSEDEEWEIIAKDDLEALD</sequence>
<dbReference type="EMBL" id="DS268668">
    <property type="protein sequence ID" value="EFO97625.1"/>
    <property type="molecule type" value="Genomic_DNA"/>
</dbReference>
<dbReference type="HOGENOM" id="CLU_1099366_0_0_1"/>
<evidence type="ECO:0000256" key="1">
    <source>
        <dbReference type="SAM" id="MobiDB-lite"/>
    </source>
</evidence>
<accession>E3NH58</accession>